<dbReference type="Pfam" id="PF12698">
    <property type="entry name" value="ABC2_membrane_3"/>
    <property type="match status" value="1"/>
</dbReference>
<keyword evidence="2" id="KW-1003">Cell membrane</keyword>
<name>A0A5J6V369_9MICO</name>
<organism evidence="8 9">
    <name type="scientific">Ornithinimicrobium pratense</name>
    <dbReference type="NCBI Taxonomy" id="2593973"/>
    <lineage>
        <taxon>Bacteria</taxon>
        <taxon>Bacillati</taxon>
        <taxon>Actinomycetota</taxon>
        <taxon>Actinomycetes</taxon>
        <taxon>Micrococcales</taxon>
        <taxon>Ornithinimicrobiaceae</taxon>
        <taxon>Ornithinimicrobium</taxon>
    </lineage>
</organism>
<feature type="transmembrane region" description="Helical" evidence="6">
    <location>
        <begin position="205"/>
        <end position="226"/>
    </location>
</feature>
<dbReference type="OrthoDB" id="161250at2"/>
<feature type="transmembrane region" description="Helical" evidence="6">
    <location>
        <begin position="24"/>
        <end position="45"/>
    </location>
</feature>
<dbReference type="GO" id="GO:0140359">
    <property type="term" value="F:ABC-type transporter activity"/>
    <property type="evidence" value="ECO:0007669"/>
    <property type="project" value="InterPro"/>
</dbReference>
<evidence type="ECO:0000256" key="5">
    <source>
        <dbReference type="ARBA" id="ARBA00023136"/>
    </source>
</evidence>
<evidence type="ECO:0000259" key="7">
    <source>
        <dbReference type="Pfam" id="PF12698"/>
    </source>
</evidence>
<evidence type="ECO:0000256" key="2">
    <source>
        <dbReference type="ARBA" id="ARBA00022475"/>
    </source>
</evidence>
<evidence type="ECO:0000313" key="8">
    <source>
        <dbReference type="EMBL" id="QFG67383.1"/>
    </source>
</evidence>
<accession>A0A5J6V369</accession>
<keyword evidence="9" id="KW-1185">Reference proteome</keyword>
<dbReference type="KEGG" id="serw:FY030_00385"/>
<keyword evidence="5 6" id="KW-0472">Membrane</keyword>
<evidence type="ECO:0000256" key="6">
    <source>
        <dbReference type="SAM" id="Phobius"/>
    </source>
</evidence>
<dbReference type="EMBL" id="CP044427">
    <property type="protein sequence ID" value="QFG67383.1"/>
    <property type="molecule type" value="Genomic_DNA"/>
</dbReference>
<feature type="transmembrane region" description="Helical" evidence="6">
    <location>
        <begin position="371"/>
        <end position="389"/>
    </location>
</feature>
<dbReference type="InterPro" id="IPR051449">
    <property type="entry name" value="ABC-2_transporter_component"/>
</dbReference>
<evidence type="ECO:0000256" key="4">
    <source>
        <dbReference type="ARBA" id="ARBA00022989"/>
    </source>
</evidence>
<dbReference type="PANTHER" id="PTHR30294:SF29">
    <property type="entry name" value="MULTIDRUG ABC TRANSPORTER PERMEASE YBHS-RELATED"/>
    <property type="match status" value="1"/>
</dbReference>
<feature type="transmembrane region" description="Helical" evidence="6">
    <location>
        <begin position="246"/>
        <end position="270"/>
    </location>
</feature>
<keyword evidence="4 6" id="KW-1133">Transmembrane helix</keyword>
<evidence type="ECO:0000256" key="1">
    <source>
        <dbReference type="ARBA" id="ARBA00004651"/>
    </source>
</evidence>
<dbReference type="PANTHER" id="PTHR30294">
    <property type="entry name" value="MEMBRANE COMPONENT OF ABC TRANSPORTER YHHJ-RELATED"/>
    <property type="match status" value="1"/>
</dbReference>
<feature type="transmembrane region" description="Helical" evidence="6">
    <location>
        <begin position="282"/>
        <end position="303"/>
    </location>
</feature>
<feature type="transmembrane region" description="Helical" evidence="6">
    <location>
        <begin position="315"/>
        <end position="334"/>
    </location>
</feature>
<keyword evidence="3 6" id="KW-0812">Transmembrane</keyword>
<dbReference type="GO" id="GO:0005886">
    <property type="term" value="C:plasma membrane"/>
    <property type="evidence" value="ECO:0007669"/>
    <property type="project" value="UniProtKB-SubCell"/>
</dbReference>
<evidence type="ECO:0000256" key="3">
    <source>
        <dbReference type="ARBA" id="ARBA00022692"/>
    </source>
</evidence>
<dbReference type="InterPro" id="IPR013525">
    <property type="entry name" value="ABC2_TM"/>
</dbReference>
<proteinExistence type="predicted"/>
<feature type="domain" description="ABC-2 type transporter transmembrane" evidence="7">
    <location>
        <begin position="21"/>
        <end position="386"/>
    </location>
</feature>
<evidence type="ECO:0000313" key="9">
    <source>
        <dbReference type="Proteomes" id="UP000326546"/>
    </source>
</evidence>
<comment type="subcellular location">
    <subcellularLocation>
        <location evidence="1">Cell membrane</location>
        <topology evidence="1">Multi-pass membrane protein</topology>
    </subcellularLocation>
</comment>
<dbReference type="Proteomes" id="UP000326546">
    <property type="component" value="Chromosome"/>
</dbReference>
<sequence length="396" mass="40409">MVARALLTLVAHDVRQHLRDRSMLLFALVIPLALAFVFSLAFAGLDDVELDPVTVAVAAPEGDEPAAAVTGTLQALPEQALPVTVLTAVAEEVPALVEAGEAGVGVVLPEGFGAAMSGGATPGSDVIVRVGPDAGLSGDVVADIVRSTVAQMDADAAALAATAERADLSEQELGALAQELGQSRPELAWTSSQVRGESLSLTSGIVSGQAGMFLFFTVGFIVLTLLTEREWGILGRLRSLPLPRWLVPAAKAVVAVLLGVASTSTILLAGTALLDGVHFGSWWVVLPLVVAVVVAATSVMFIILKVARTPEQASLALSVIAISLGVAGGSFFRLPVDGWVAQVVQINPVAALGRGLGISAGGGGLADLTPVLLTLIAFTAVALLVARVLPSRKDAL</sequence>
<protein>
    <submittedName>
        <fullName evidence="8">ABC transporter permease</fullName>
    </submittedName>
</protein>
<dbReference type="AlphaFoldDB" id="A0A5J6V369"/>
<gene>
    <name evidence="8" type="ORF">FY030_00385</name>
</gene>
<reference evidence="8 9" key="1">
    <citation type="submission" date="2019-09" db="EMBL/GenBank/DDBJ databases">
        <title>Serinicoccus pratensis sp. nov., isolated from meadow soil.</title>
        <authorList>
            <person name="Zhang W."/>
        </authorList>
    </citation>
    <scope>NUCLEOTIDE SEQUENCE [LARGE SCALE GENOMIC DNA]</scope>
    <source>
        <strain evidence="8 9">W204</strain>
    </source>
</reference>